<protein>
    <submittedName>
        <fullName evidence="2">Uncharacterized protein</fullName>
    </submittedName>
</protein>
<evidence type="ECO:0000313" key="2">
    <source>
        <dbReference type="EMBL" id="MFH6985211.1"/>
    </source>
</evidence>
<dbReference type="EMBL" id="JBIPKE010000019">
    <property type="protein sequence ID" value="MFH6985211.1"/>
    <property type="molecule type" value="Genomic_DNA"/>
</dbReference>
<accession>A0ABW7NCC1</accession>
<reference evidence="2 3" key="1">
    <citation type="journal article" date="2013" name="Int. J. Syst. Evol. Microbiol.">
        <title>Marinoscillum luteum sp. nov., isolated from marine sediment.</title>
        <authorList>
            <person name="Cha I.T."/>
            <person name="Park S.J."/>
            <person name="Kim S.J."/>
            <person name="Kim J.G."/>
            <person name="Jung M.Y."/>
            <person name="Shin K.S."/>
            <person name="Kwon K.K."/>
            <person name="Yang S.H."/>
            <person name="Seo Y.S."/>
            <person name="Rhee S.K."/>
        </authorList>
    </citation>
    <scope>NUCLEOTIDE SEQUENCE [LARGE SCALE GENOMIC DNA]</scope>
    <source>
        <strain evidence="2 3">KCTC 23939</strain>
    </source>
</reference>
<sequence length="447" mass="52193">MQRKLNDEFIKEYSEEFSEKIASDFFQQKEKISGKQILSLTPSKQVNFFVLKILFRKWQEEMKRLESPFFNYKNTEVRKAMVQFMNTLSQHIEMGKEHLVGMLEEAVADTLLIAADPGSYLIMEFDALDVPQVNEKLTKPILKYLRLHKEEVQSFFEENNEVSLDEFLDNAEAHFDELDTAEVVAHELELLSRVVLLSEEELFMDEDSFESHEESEEEIPEMEDDLMEEEPDEEEDVEFYSDEEAYEDEELEREVIEEPEANEEEDEELSFEAAEEEEEASSDEVEATTEVEEEPLHEEEVESDEEVPEEDTKEEAERASAAEDWPEETPDEEIAPEESVNEQFSEAGETINDTFSKKSNTLADQLEQKKVQTIMEAISVNHRYMFTKELFDGSREAFTEAIAAIEACESFDDAVELLVQTYAKERAWDMNSEEVKELLKVVFRKFR</sequence>
<comment type="caution">
    <text evidence="2">The sequence shown here is derived from an EMBL/GenBank/DDBJ whole genome shotgun (WGS) entry which is preliminary data.</text>
</comment>
<dbReference type="Proteomes" id="UP001610063">
    <property type="component" value="Unassembled WGS sequence"/>
</dbReference>
<name>A0ABW7NCC1_9BACT</name>
<feature type="compositionally biased region" description="Acidic residues" evidence="1">
    <location>
        <begin position="205"/>
        <end position="314"/>
    </location>
</feature>
<feature type="region of interest" description="Disordered" evidence="1">
    <location>
        <begin position="205"/>
        <end position="346"/>
    </location>
</feature>
<evidence type="ECO:0000313" key="3">
    <source>
        <dbReference type="Proteomes" id="UP001610063"/>
    </source>
</evidence>
<keyword evidence="3" id="KW-1185">Reference proteome</keyword>
<gene>
    <name evidence="2" type="ORF">ACHKAR_17295</name>
</gene>
<proteinExistence type="predicted"/>
<evidence type="ECO:0000256" key="1">
    <source>
        <dbReference type="SAM" id="MobiDB-lite"/>
    </source>
</evidence>
<organism evidence="2 3">
    <name type="scientific">Marinoscillum luteum</name>
    <dbReference type="NCBI Taxonomy" id="861051"/>
    <lineage>
        <taxon>Bacteria</taxon>
        <taxon>Pseudomonadati</taxon>
        <taxon>Bacteroidota</taxon>
        <taxon>Cytophagia</taxon>
        <taxon>Cytophagales</taxon>
        <taxon>Reichenbachiellaceae</taxon>
        <taxon>Marinoscillum</taxon>
    </lineage>
</organism>
<feature type="compositionally biased region" description="Acidic residues" evidence="1">
    <location>
        <begin position="324"/>
        <end position="340"/>
    </location>
</feature>
<dbReference type="RefSeq" id="WP_395418687.1">
    <property type="nucleotide sequence ID" value="NZ_JBIPKE010000019.1"/>
</dbReference>